<evidence type="ECO:0000256" key="3">
    <source>
        <dbReference type="ARBA" id="ARBA00022737"/>
    </source>
</evidence>
<dbReference type="PROSITE" id="PS00028">
    <property type="entry name" value="ZINC_FINGER_C2H2_1"/>
    <property type="match status" value="8"/>
</dbReference>
<keyword evidence="9" id="KW-0539">Nucleus</keyword>
<name>A0A8X6MY82_NEPPI</name>
<dbReference type="SUPFAM" id="SSF57667">
    <property type="entry name" value="beta-beta-alpha zinc fingers"/>
    <property type="match status" value="4"/>
</dbReference>
<accession>A0A8X6MY82</accession>
<dbReference type="InterPro" id="IPR054599">
    <property type="entry name" value="TFIIIA_Zfn-C2H2"/>
</dbReference>
<keyword evidence="13" id="KW-1185">Reference proteome</keyword>
<keyword evidence="7" id="KW-0805">Transcription regulation</keyword>
<feature type="domain" description="C2H2-type" evidence="11">
    <location>
        <begin position="38"/>
        <end position="67"/>
    </location>
</feature>
<dbReference type="PROSITE" id="PS50157">
    <property type="entry name" value="ZINC_FINGER_C2H2_2"/>
    <property type="match status" value="8"/>
</dbReference>
<feature type="domain" description="C2H2-type" evidence="11">
    <location>
        <begin position="213"/>
        <end position="242"/>
    </location>
</feature>
<evidence type="ECO:0000256" key="4">
    <source>
        <dbReference type="ARBA" id="ARBA00022771"/>
    </source>
</evidence>
<keyword evidence="3" id="KW-0677">Repeat</keyword>
<dbReference type="OrthoDB" id="6431597at2759"/>
<evidence type="ECO:0000256" key="1">
    <source>
        <dbReference type="ARBA" id="ARBA00004123"/>
    </source>
</evidence>
<evidence type="ECO:0000256" key="9">
    <source>
        <dbReference type="ARBA" id="ARBA00023242"/>
    </source>
</evidence>
<dbReference type="Pfam" id="PF22110">
    <property type="entry name" value="TFIIIA_zf-C2H2"/>
    <property type="match status" value="1"/>
</dbReference>
<feature type="domain" description="C2H2-type" evidence="11">
    <location>
        <begin position="8"/>
        <end position="37"/>
    </location>
</feature>
<reference evidence="12" key="1">
    <citation type="submission" date="2020-08" db="EMBL/GenBank/DDBJ databases">
        <title>Multicomponent nature underlies the extraordinary mechanical properties of spider dragline silk.</title>
        <authorList>
            <person name="Kono N."/>
            <person name="Nakamura H."/>
            <person name="Mori M."/>
            <person name="Yoshida Y."/>
            <person name="Ohtoshi R."/>
            <person name="Malay A.D."/>
            <person name="Moran D.A.P."/>
            <person name="Tomita M."/>
            <person name="Numata K."/>
            <person name="Arakawa K."/>
        </authorList>
    </citation>
    <scope>NUCLEOTIDE SEQUENCE</scope>
</reference>
<protein>
    <submittedName>
        <fullName evidence="12">Transcription factor IIIA</fullName>
    </submittedName>
</protein>
<evidence type="ECO:0000256" key="7">
    <source>
        <dbReference type="ARBA" id="ARBA00023015"/>
    </source>
</evidence>
<evidence type="ECO:0000256" key="8">
    <source>
        <dbReference type="ARBA" id="ARBA00023163"/>
    </source>
</evidence>
<evidence type="ECO:0000256" key="2">
    <source>
        <dbReference type="ARBA" id="ARBA00022723"/>
    </source>
</evidence>
<dbReference type="InterPro" id="IPR036236">
    <property type="entry name" value="Znf_C2H2_sf"/>
</dbReference>
<dbReference type="Proteomes" id="UP000887013">
    <property type="component" value="Unassembled WGS sequence"/>
</dbReference>
<feature type="domain" description="C2H2-type" evidence="11">
    <location>
        <begin position="243"/>
        <end position="272"/>
    </location>
</feature>
<evidence type="ECO:0000256" key="10">
    <source>
        <dbReference type="PROSITE-ProRule" id="PRU00042"/>
    </source>
</evidence>
<feature type="domain" description="C2H2-type" evidence="11">
    <location>
        <begin position="155"/>
        <end position="185"/>
    </location>
</feature>
<keyword evidence="6" id="KW-0694">RNA-binding</keyword>
<dbReference type="AlphaFoldDB" id="A0A8X6MY82"/>
<comment type="caution">
    <text evidence="12">The sequence shown here is derived from an EMBL/GenBank/DDBJ whole genome shotgun (WGS) entry which is preliminary data.</text>
</comment>
<feature type="domain" description="C2H2-type" evidence="11">
    <location>
        <begin position="184"/>
        <end position="211"/>
    </location>
</feature>
<evidence type="ECO:0000313" key="12">
    <source>
        <dbReference type="EMBL" id="GFS83823.1"/>
    </source>
</evidence>
<organism evidence="12 13">
    <name type="scientific">Nephila pilipes</name>
    <name type="common">Giant wood spider</name>
    <name type="synonym">Nephila maculata</name>
    <dbReference type="NCBI Taxonomy" id="299642"/>
    <lineage>
        <taxon>Eukaryota</taxon>
        <taxon>Metazoa</taxon>
        <taxon>Ecdysozoa</taxon>
        <taxon>Arthropoda</taxon>
        <taxon>Chelicerata</taxon>
        <taxon>Arachnida</taxon>
        <taxon>Araneae</taxon>
        <taxon>Araneomorphae</taxon>
        <taxon>Entelegynae</taxon>
        <taxon>Araneoidea</taxon>
        <taxon>Nephilidae</taxon>
        <taxon>Nephila</taxon>
    </lineage>
</organism>
<evidence type="ECO:0000256" key="5">
    <source>
        <dbReference type="ARBA" id="ARBA00022833"/>
    </source>
</evidence>
<dbReference type="GO" id="GO:0005634">
    <property type="term" value="C:nucleus"/>
    <property type="evidence" value="ECO:0007669"/>
    <property type="project" value="UniProtKB-SubCell"/>
</dbReference>
<dbReference type="GO" id="GO:0008270">
    <property type="term" value="F:zinc ion binding"/>
    <property type="evidence" value="ECO:0007669"/>
    <property type="project" value="UniProtKB-KW"/>
</dbReference>
<feature type="domain" description="C2H2-type" evidence="11">
    <location>
        <begin position="100"/>
        <end position="127"/>
    </location>
</feature>
<dbReference type="InterPro" id="IPR051061">
    <property type="entry name" value="Zinc_finger_trans_reg"/>
</dbReference>
<evidence type="ECO:0000259" key="11">
    <source>
        <dbReference type="PROSITE" id="PS50157"/>
    </source>
</evidence>
<dbReference type="SMART" id="SM00355">
    <property type="entry name" value="ZnF_C2H2"/>
    <property type="match status" value="9"/>
</dbReference>
<dbReference type="PANTHER" id="PTHR46179">
    <property type="entry name" value="ZINC FINGER PROTEIN"/>
    <property type="match status" value="1"/>
</dbReference>
<proteinExistence type="predicted"/>
<gene>
    <name evidence="12" type="primary">gtf3a</name>
    <name evidence="12" type="ORF">NPIL_482541</name>
</gene>
<keyword evidence="5" id="KW-0862">Zinc</keyword>
<dbReference type="FunFam" id="3.30.160.60:FF:001102">
    <property type="entry name" value="Transcription factor IIIA"/>
    <property type="match status" value="1"/>
</dbReference>
<dbReference type="Pfam" id="PF00096">
    <property type="entry name" value="zf-C2H2"/>
    <property type="match status" value="3"/>
</dbReference>
<keyword evidence="4 10" id="KW-0863">Zinc-finger</keyword>
<comment type="subcellular location">
    <subcellularLocation>
        <location evidence="1">Nucleus</location>
    </subcellularLocation>
</comment>
<dbReference type="PANTHER" id="PTHR46179:SF13">
    <property type="entry name" value="C2H2-TYPE DOMAIN-CONTAINING PROTEIN"/>
    <property type="match status" value="1"/>
</dbReference>
<keyword evidence="2" id="KW-0479">Metal-binding</keyword>
<dbReference type="GO" id="GO:0003723">
    <property type="term" value="F:RNA binding"/>
    <property type="evidence" value="ECO:0007669"/>
    <property type="project" value="UniProtKB-KW"/>
</dbReference>
<dbReference type="Gene3D" id="3.30.160.60">
    <property type="entry name" value="Classic Zinc Finger"/>
    <property type="match status" value="6"/>
</dbReference>
<feature type="domain" description="C2H2-type" evidence="11">
    <location>
        <begin position="128"/>
        <end position="154"/>
    </location>
</feature>
<evidence type="ECO:0000256" key="6">
    <source>
        <dbReference type="ARBA" id="ARBA00022884"/>
    </source>
</evidence>
<dbReference type="EMBL" id="BMAW01098247">
    <property type="protein sequence ID" value="GFS83823.1"/>
    <property type="molecule type" value="Genomic_DNA"/>
</dbReference>
<dbReference type="InterPro" id="IPR013087">
    <property type="entry name" value="Znf_C2H2_type"/>
</dbReference>
<keyword evidence="8" id="KW-0804">Transcription</keyword>
<dbReference type="FunFam" id="3.30.160.60:FF:000446">
    <property type="entry name" value="Zinc finger protein"/>
    <property type="match status" value="1"/>
</dbReference>
<evidence type="ECO:0000313" key="13">
    <source>
        <dbReference type="Proteomes" id="UP000887013"/>
    </source>
</evidence>
<sequence>MGRIPTIFYCSYDGCSASFNRKHRYEAHLRSHTGERPFICSYDDCEKCFTNSCHLKRHEESHGSSLKCTYENCHVILKTKATLKKHIKLVHLKIKKHKVYSCTLCERQFKKHNTLQRHILRHTGELPFKCSVEGCDKAFDRPSKLERHNKVHKGYPCKRPDCDKVFEKWSLYIQHVKDSHPSEFKCDTCGKIFSTSKALKLHSLIHEELRTVYDCQVPNCSRYYYFKRNLDYHMREYHAKRPYTCDKENCFKSFKTEADLARHIFSHNKRRKSRRKTKPKKPKPSFAAILAGCVKKGSNRKLSSITEPQEKLDVCSCSNESNTRTKEFNNTQTIPKLNSSNSYQKSQSKEFGVPVSFGDNKNNLESIDIVCWENYYKSSQSDSTESEITELLSKQNSLESSQYIEVEELNDSVCSSENDIESMQCEDNESLTELNICGYTNIEIVSEKNSSIYEIISVPVFNIVDDKYWKENVDSKDIVFRQTIH</sequence>
<dbReference type="GO" id="GO:0006357">
    <property type="term" value="P:regulation of transcription by RNA polymerase II"/>
    <property type="evidence" value="ECO:0007669"/>
    <property type="project" value="TreeGrafter"/>
</dbReference>